<dbReference type="AlphaFoldDB" id="B1XWA6"/>
<evidence type="ECO:0000256" key="3">
    <source>
        <dbReference type="ARBA" id="ARBA00022722"/>
    </source>
</evidence>
<dbReference type="OrthoDB" id="4829434at2"/>
<dbReference type="GO" id="GO:0110001">
    <property type="term" value="C:toxin-antitoxin complex"/>
    <property type="evidence" value="ECO:0007669"/>
    <property type="project" value="InterPro"/>
</dbReference>
<dbReference type="EMBL" id="CP001013">
    <property type="protein sequence ID" value="ACB32633.1"/>
    <property type="molecule type" value="Genomic_DNA"/>
</dbReference>
<dbReference type="GO" id="GO:0004540">
    <property type="term" value="F:RNA nuclease activity"/>
    <property type="evidence" value="ECO:0007669"/>
    <property type="project" value="InterPro"/>
</dbReference>
<gene>
    <name evidence="6" type="ordered locus">Lcho_0358</name>
</gene>
<organism evidence="6 7">
    <name type="scientific">Leptothrix cholodnii (strain ATCC 51168 / LMG 8142 / SP-6)</name>
    <name type="common">Leptothrix discophora (strain SP-6)</name>
    <dbReference type="NCBI Taxonomy" id="395495"/>
    <lineage>
        <taxon>Bacteria</taxon>
        <taxon>Pseudomonadati</taxon>
        <taxon>Pseudomonadota</taxon>
        <taxon>Betaproteobacteria</taxon>
        <taxon>Burkholderiales</taxon>
        <taxon>Sphaerotilaceae</taxon>
        <taxon>Leptothrix</taxon>
    </lineage>
</organism>
<evidence type="ECO:0000313" key="7">
    <source>
        <dbReference type="Proteomes" id="UP000001693"/>
    </source>
</evidence>
<accession>B1XWA6</accession>
<dbReference type="PANTHER" id="PTHR34139">
    <property type="entry name" value="UPF0331 PROTEIN MJ0127"/>
    <property type="match status" value="1"/>
</dbReference>
<dbReference type="InterPro" id="IPR008201">
    <property type="entry name" value="HepT-like"/>
</dbReference>
<keyword evidence="1" id="KW-0597">Phosphoprotein</keyword>
<protein>
    <recommendedName>
        <fullName evidence="8">DUF86 domain-containing protein</fullName>
    </recommendedName>
</protein>
<evidence type="ECO:0000256" key="2">
    <source>
        <dbReference type="ARBA" id="ARBA00022649"/>
    </source>
</evidence>
<dbReference type="GO" id="GO:0016787">
    <property type="term" value="F:hydrolase activity"/>
    <property type="evidence" value="ECO:0007669"/>
    <property type="project" value="UniProtKB-KW"/>
</dbReference>
<name>B1XWA6_LEPCP</name>
<evidence type="ECO:0000256" key="1">
    <source>
        <dbReference type="ARBA" id="ARBA00022553"/>
    </source>
</evidence>
<dbReference type="Proteomes" id="UP000001693">
    <property type="component" value="Chromosome"/>
</dbReference>
<dbReference type="eggNOG" id="COG2361">
    <property type="taxonomic scope" value="Bacteria"/>
</dbReference>
<dbReference type="KEGG" id="lch:Lcho_0358"/>
<proteinExistence type="predicted"/>
<dbReference type="GO" id="GO:0000166">
    <property type="term" value="F:nucleotide binding"/>
    <property type="evidence" value="ECO:0007669"/>
    <property type="project" value="UniProtKB-KW"/>
</dbReference>
<keyword evidence="7" id="KW-1185">Reference proteome</keyword>
<keyword evidence="2" id="KW-1277">Toxin-antitoxin system</keyword>
<dbReference type="HOGENOM" id="CLU_142825_3_3_4"/>
<evidence type="ECO:0000256" key="4">
    <source>
        <dbReference type="ARBA" id="ARBA00022741"/>
    </source>
</evidence>
<sequence length="112" mass="12445">MQADDRIRIRHMVDAANAARGFLSGRQRADLDTDQMLLFAVVRAIEIIGEAAARVSPECRAAVPGVPWPAIIGMRNRMVHAYFDIDHDVVWQTVQVELAPLMSVLQAALNRP</sequence>
<dbReference type="Pfam" id="PF01934">
    <property type="entry name" value="HepT-like"/>
    <property type="match status" value="1"/>
</dbReference>
<evidence type="ECO:0008006" key="8">
    <source>
        <dbReference type="Google" id="ProtNLM"/>
    </source>
</evidence>
<reference evidence="6 7" key="1">
    <citation type="submission" date="2008-03" db="EMBL/GenBank/DDBJ databases">
        <title>Complete sequence of Leptothrix cholodnii SP-6.</title>
        <authorList>
            <consortium name="US DOE Joint Genome Institute"/>
            <person name="Copeland A."/>
            <person name="Lucas S."/>
            <person name="Lapidus A."/>
            <person name="Glavina del Rio T."/>
            <person name="Dalin E."/>
            <person name="Tice H."/>
            <person name="Bruce D."/>
            <person name="Goodwin L."/>
            <person name="Pitluck S."/>
            <person name="Chertkov O."/>
            <person name="Brettin T."/>
            <person name="Detter J.C."/>
            <person name="Han C."/>
            <person name="Kuske C.R."/>
            <person name="Schmutz J."/>
            <person name="Larimer F."/>
            <person name="Land M."/>
            <person name="Hauser L."/>
            <person name="Kyrpides N."/>
            <person name="Lykidis A."/>
            <person name="Emerson D."/>
            <person name="Richardson P."/>
        </authorList>
    </citation>
    <scope>NUCLEOTIDE SEQUENCE [LARGE SCALE GENOMIC DNA]</scope>
    <source>
        <strain evidence="7">ATCC 51168 / LMG 8142 / SP-6</strain>
    </source>
</reference>
<evidence type="ECO:0000313" key="6">
    <source>
        <dbReference type="EMBL" id="ACB32633.1"/>
    </source>
</evidence>
<keyword evidence="5" id="KW-0378">Hydrolase</keyword>
<dbReference type="InterPro" id="IPR051813">
    <property type="entry name" value="HepT_RNase_toxin"/>
</dbReference>
<dbReference type="PANTHER" id="PTHR34139:SF1">
    <property type="entry name" value="RNASE MJ1380-RELATED"/>
    <property type="match status" value="1"/>
</dbReference>
<dbReference type="STRING" id="395495.Lcho_0358"/>
<keyword evidence="3" id="KW-0540">Nuclease</keyword>
<keyword evidence="4" id="KW-0547">Nucleotide-binding</keyword>
<evidence type="ECO:0000256" key="5">
    <source>
        <dbReference type="ARBA" id="ARBA00022801"/>
    </source>
</evidence>